<dbReference type="Proteomes" id="UP000649753">
    <property type="component" value="Unassembled WGS sequence"/>
</dbReference>
<proteinExistence type="predicted"/>
<dbReference type="EMBL" id="JADBEB010000001">
    <property type="protein sequence ID" value="MBE1486261.1"/>
    <property type="molecule type" value="Genomic_DNA"/>
</dbReference>
<accession>A0A927M412</accession>
<dbReference type="RefSeq" id="WP_192766316.1">
    <property type="nucleotide sequence ID" value="NZ_JADBEB010000001.1"/>
</dbReference>
<protein>
    <submittedName>
        <fullName evidence="2">Uncharacterized protein</fullName>
    </submittedName>
</protein>
<dbReference type="AlphaFoldDB" id="A0A927M412"/>
<name>A0A927M412_9ACTN</name>
<comment type="caution">
    <text evidence="2">The sequence shown here is derived from an EMBL/GenBank/DDBJ whole genome shotgun (WGS) entry which is preliminary data.</text>
</comment>
<keyword evidence="3" id="KW-1185">Reference proteome</keyword>
<evidence type="ECO:0000256" key="1">
    <source>
        <dbReference type="SAM" id="MobiDB-lite"/>
    </source>
</evidence>
<evidence type="ECO:0000313" key="2">
    <source>
        <dbReference type="EMBL" id="MBE1486261.1"/>
    </source>
</evidence>
<feature type="region of interest" description="Disordered" evidence="1">
    <location>
        <begin position="159"/>
        <end position="188"/>
    </location>
</feature>
<gene>
    <name evidence="2" type="ORF">H4W31_001899</name>
</gene>
<sequence length="199" mass="21500">MDVFCRTFLPAAAATGVASPTVSRHLPILRNCVQAGDATILVTRCTRPEQSAHHSYLLLMTTRRLVVTQQSRVLHRLRLHLNTDLRHLGNVSWTPDPRELLVELAATAVDGVRERFLIRADRPSQMWELDALFSHVFRPKMTARAVPLPQAVALPTVGTPTDSTAAQGSRAGGAPVLRPVGAGATGGGRASRLRPAIAI</sequence>
<organism evidence="2 3">
    <name type="scientific">Plantactinospora soyae</name>
    <dbReference type="NCBI Taxonomy" id="1544732"/>
    <lineage>
        <taxon>Bacteria</taxon>
        <taxon>Bacillati</taxon>
        <taxon>Actinomycetota</taxon>
        <taxon>Actinomycetes</taxon>
        <taxon>Micromonosporales</taxon>
        <taxon>Micromonosporaceae</taxon>
        <taxon>Plantactinospora</taxon>
    </lineage>
</organism>
<reference evidence="2" key="1">
    <citation type="submission" date="2020-10" db="EMBL/GenBank/DDBJ databases">
        <title>Sequencing the genomes of 1000 actinobacteria strains.</title>
        <authorList>
            <person name="Klenk H.-P."/>
        </authorList>
    </citation>
    <scope>NUCLEOTIDE SEQUENCE</scope>
    <source>
        <strain evidence="2">DSM 46832</strain>
    </source>
</reference>
<evidence type="ECO:0000313" key="3">
    <source>
        <dbReference type="Proteomes" id="UP000649753"/>
    </source>
</evidence>